<dbReference type="AlphaFoldDB" id="A0A0Q9YR77"/>
<reference evidence="2" key="3">
    <citation type="submission" date="2021-06" db="EMBL/GenBank/DDBJ databases">
        <title>Genomic Description and Analysis of Intracellular Bacteria, Candidatus Berkiella cookevillensis and Candidatus Berkiella aquae.</title>
        <authorList>
            <person name="Kidane D.T."/>
            <person name="Mehari Y.T."/>
            <person name="Rice F.C."/>
            <person name="Arivett B.A."/>
            <person name="Farone A.L."/>
            <person name="Berk S.G."/>
            <person name="Farone M.B."/>
        </authorList>
    </citation>
    <scope>NUCLEOTIDE SEQUENCE</scope>
    <source>
        <strain evidence="2">CC99</strain>
    </source>
</reference>
<protein>
    <submittedName>
        <fullName evidence="1">Uncharacterized protein</fullName>
    </submittedName>
</protein>
<accession>A0A0Q9YR77</accession>
<sequence>MPNDKESQDIEAINKTVMSALEMLMGAGGHKAGFKGLKSSRSSALKIAKGIATDHTHRGYKDVTMQAFQRGLQRILDDYFVALKLLEGSKIDDVHILDKLSDHANCDYILKILGFTKAARKTIHLSIEGPPALNAQQIFQEINNLLVLKGQKNTEDRKQRIELMISGAMCYLPFSEPNDGHPVNIPIKDVNGHYHQQATQVERINMNPGIGGPYHALYLRPAQPAVEYTQGHVVFMGTNPLPTSSGPSITIHADTISGNSIGENFVQASEDRFEKLFKEQFKNNLKNLLENHLNDFKNTQGVVDYEKLWLAARLKCVGQSLGGSISLQMLVKFPFMVEISAFEPPFLLEKHREEMQSNLENAHVHFNQILNEIAPEIQNKQALKDLKKSFPKDSKTLHGVLKNNNIVIAQLIDFATKFGTFSPPTKILHVDTDKTAPKYSAIKDYIYKRVMAYSLLSHAMILAGQNDKKIKELDNLDELFTHKSRRRFTNVLSAVVWKAINHPMSGYIRLKNYILNHVYDPMLNPDKHPKYRETNIVILNKQLNGKWATIQQALNNLDDSNSWQTGAHVQNKMNELSRMMQRAEQLGIDTTHILSEIKSIYDSIYNSGNTDIGKKEIYLGYLMHVLYPTTNNIQQEFQEQIIQTAIIQLKSTPFSVSNITEMYVLLNDDKRRDFITELKVHIEKNGNLSEFSKLIKSLSDHAQRNSEKSSLKDLSRKHHSEEHHRRCFLPFQFFKSSSVNTIASDLEPPQPSKRRGLK</sequence>
<dbReference type="RefSeq" id="WP_057622637.1">
    <property type="nucleotide sequence ID" value="NZ_LKHV02000001.1"/>
</dbReference>
<gene>
    <name evidence="1" type="ORF">CC99x_00151</name>
    <name evidence="2" type="ORF">CC99x_006165</name>
</gene>
<evidence type="ECO:0000313" key="3">
    <source>
        <dbReference type="Proteomes" id="UP000051494"/>
    </source>
</evidence>
<comment type="caution">
    <text evidence="1">The sequence shown here is derived from an EMBL/GenBank/DDBJ whole genome shotgun (WGS) entry which is preliminary data.</text>
</comment>
<organism evidence="1">
    <name type="scientific">Candidatus Berkiella cookevillensis</name>
    <dbReference type="NCBI Taxonomy" id="437022"/>
    <lineage>
        <taxon>Bacteria</taxon>
        <taxon>Pseudomonadati</taxon>
        <taxon>Pseudomonadota</taxon>
        <taxon>Gammaproteobacteria</taxon>
        <taxon>Candidatus Berkiellales</taxon>
        <taxon>Candidatus Berkiellaceae</taxon>
        <taxon>Candidatus Berkiella</taxon>
    </lineage>
</organism>
<reference evidence="1" key="1">
    <citation type="submission" date="2015-09" db="EMBL/GenBank/DDBJ databases">
        <title>Draft Genome Sequences of Two Novel Amoeba-resistant Intranuclear Bacteria, Candidatus Berkiella cookevillensis and Candidatus Berkiella aquae.</title>
        <authorList>
            <person name="Mehari Y.T."/>
            <person name="Arivett B.A."/>
            <person name="Farone A.L."/>
            <person name="Gunderson J.H."/>
            <person name="Farone M.B."/>
        </authorList>
    </citation>
    <scope>NUCLEOTIDE SEQUENCE [LARGE SCALE GENOMIC DNA]</scope>
    <source>
        <strain evidence="1">CC99</strain>
    </source>
</reference>
<reference evidence="2" key="2">
    <citation type="journal article" date="2016" name="Genome Announc.">
        <title>Draft Genome Sequences of Two Novel Amoeba-Resistant Intranuclear Bacteria, 'Candidatus Berkiella cookevillensis' and 'Candidatus Berkiella aquae'.</title>
        <authorList>
            <person name="Mehari Y.T."/>
            <person name="Arivett B.A."/>
            <person name="Farone A.L."/>
            <person name="Gunderson J.H."/>
            <person name="Farone M.B."/>
        </authorList>
    </citation>
    <scope>NUCLEOTIDE SEQUENCE</scope>
    <source>
        <strain evidence="2">CC99</strain>
    </source>
</reference>
<dbReference type="EMBL" id="LKHV01000001">
    <property type="protein sequence ID" value="KRG19930.1"/>
    <property type="molecule type" value="Genomic_DNA"/>
</dbReference>
<evidence type="ECO:0000313" key="1">
    <source>
        <dbReference type="EMBL" id="KRG19930.1"/>
    </source>
</evidence>
<proteinExistence type="predicted"/>
<dbReference type="Proteomes" id="UP000051494">
    <property type="component" value="Unassembled WGS sequence"/>
</dbReference>
<keyword evidence="3" id="KW-1185">Reference proteome</keyword>
<evidence type="ECO:0000313" key="2">
    <source>
        <dbReference type="EMBL" id="MCS5708490.1"/>
    </source>
</evidence>
<dbReference type="EMBL" id="LKHV02000001">
    <property type="protein sequence ID" value="MCS5708490.1"/>
    <property type="molecule type" value="Genomic_DNA"/>
</dbReference>
<name>A0A0Q9YR77_9GAMM</name>